<keyword evidence="1 2" id="KW-0238">DNA-binding</keyword>
<feature type="domain" description="HMG box" evidence="4">
    <location>
        <begin position="161"/>
        <end position="234"/>
    </location>
</feature>
<gene>
    <name evidence="5" type="ORF">L201_004045</name>
</gene>
<keyword evidence="6" id="KW-1185">Reference proteome</keyword>
<reference evidence="5 6" key="1">
    <citation type="submission" date="2024-01" db="EMBL/GenBank/DDBJ databases">
        <title>Comparative genomics of Cryptococcus and Kwoniella reveals pathogenesis evolution and contrasting modes of karyotype evolution via chromosome fusion or intercentromeric recombination.</title>
        <authorList>
            <person name="Coelho M.A."/>
            <person name="David-Palma M."/>
            <person name="Shea T."/>
            <person name="Bowers K."/>
            <person name="McGinley-Smith S."/>
            <person name="Mohammad A.W."/>
            <person name="Gnirke A."/>
            <person name="Yurkov A.M."/>
            <person name="Nowrousian M."/>
            <person name="Sun S."/>
            <person name="Cuomo C.A."/>
            <person name="Heitman J."/>
        </authorList>
    </citation>
    <scope>NUCLEOTIDE SEQUENCE [LARGE SCALE GENOMIC DNA]</scope>
    <source>
        <strain evidence="5 6">CBS 6074</strain>
    </source>
</reference>
<evidence type="ECO:0000313" key="5">
    <source>
        <dbReference type="EMBL" id="WWC89127.1"/>
    </source>
</evidence>
<name>A0AAX4JWY4_9TREE</name>
<dbReference type="SUPFAM" id="SSF47095">
    <property type="entry name" value="HMG-box"/>
    <property type="match status" value="2"/>
</dbReference>
<dbReference type="InterPro" id="IPR050342">
    <property type="entry name" value="HMGB"/>
</dbReference>
<dbReference type="GO" id="GO:0003677">
    <property type="term" value="F:DNA binding"/>
    <property type="evidence" value="ECO:0007669"/>
    <property type="project" value="UniProtKB-UniRule"/>
</dbReference>
<dbReference type="PANTHER" id="PTHR48112">
    <property type="entry name" value="HIGH MOBILITY GROUP PROTEIN DSP1"/>
    <property type="match status" value="1"/>
</dbReference>
<feature type="DNA-binding region" description="HMG box" evidence="2">
    <location>
        <begin position="161"/>
        <end position="234"/>
    </location>
</feature>
<dbReference type="EMBL" id="CP144102">
    <property type="protein sequence ID" value="WWC89127.1"/>
    <property type="molecule type" value="Genomic_DNA"/>
</dbReference>
<dbReference type="Pfam" id="PF09011">
    <property type="entry name" value="HMG_box_2"/>
    <property type="match status" value="1"/>
</dbReference>
<dbReference type="PANTHER" id="PTHR48112:SF22">
    <property type="entry name" value="MITOCHONDRIAL TRANSCRIPTION FACTOR A, ISOFORM B"/>
    <property type="match status" value="1"/>
</dbReference>
<dbReference type="AlphaFoldDB" id="A0AAX4JWY4"/>
<dbReference type="InterPro" id="IPR009071">
    <property type="entry name" value="HMG_box_dom"/>
</dbReference>
<evidence type="ECO:0000256" key="3">
    <source>
        <dbReference type="SAM" id="MobiDB-lite"/>
    </source>
</evidence>
<dbReference type="Pfam" id="PF00505">
    <property type="entry name" value="HMG_box"/>
    <property type="match status" value="1"/>
</dbReference>
<feature type="domain" description="HMG box" evidence="4">
    <location>
        <begin position="46"/>
        <end position="122"/>
    </location>
</feature>
<dbReference type="Gene3D" id="1.10.30.10">
    <property type="entry name" value="High mobility group box domain"/>
    <property type="match status" value="2"/>
</dbReference>
<evidence type="ECO:0000256" key="1">
    <source>
        <dbReference type="ARBA" id="ARBA00023125"/>
    </source>
</evidence>
<sequence>MLSLIRPTLMGATAPIASTRIVARNFSGSIVAAKKKVIDSTLPVPPKQPASAYTLFFKEYVLDTSNQNESDVRNEQGKLIMKNLAKNAGKKWSTLNDSEKELYENESKKLRKNFESEYKTFWNSTTESIRKDIELSTGKKLKPPGGKKSYNKSFDQNLGNPGKPLTAYLAFAKEIRDENKIEIPKDLQATQKITYIAKETSKLWKELGEDAQKTYKDAYATAKAKWEEWKLTQKP</sequence>
<dbReference type="InterPro" id="IPR036910">
    <property type="entry name" value="HMG_box_dom_sf"/>
</dbReference>
<dbReference type="GeneID" id="91094715"/>
<organism evidence="5 6">
    <name type="scientific">Kwoniella dendrophila CBS 6074</name>
    <dbReference type="NCBI Taxonomy" id="1295534"/>
    <lineage>
        <taxon>Eukaryota</taxon>
        <taxon>Fungi</taxon>
        <taxon>Dikarya</taxon>
        <taxon>Basidiomycota</taxon>
        <taxon>Agaricomycotina</taxon>
        <taxon>Tremellomycetes</taxon>
        <taxon>Tremellales</taxon>
        <taxon>Cryptococcaceae</taxon>
        <taxon>Kwoniella</taxon>
    </lineage>
</organism>
<feature type="region of interest" description="Disordered" evidence="3">
    <location>
        <begin position="137"/>
        <end position="156"/>
    </location>
</feature>
<dbReference type="PROSITE" id="PS50118">
    <property type="entry name" value="HMG_BOX_2"/>
    <property type="match status" value="2"/>
</dbReference>
<evidence type="ECO:0000256" key="2">
    <source>
        <dbReference type="PROSITE-ProRule" id="PRU00267"/>
    </source>
</evidence>
<evidence type="ECO:0000259" key="4">
    <source>
        <dbReference type="PROSITE" id="PS50118"/>
    </source>
</evidence>
<keyword evidence="2" id="KW-0539">Nucleus</keyword>
<dbReference type="GO" id="GO:0005634">
    <property type="term" value="C:nucleus"/>
    <property type="evidence" value="ECO:0007669"/>
    <property type="project" value="UniProtKB-UniRule"/>
</dbReference>
<dbReference type="RefSeq" id="XP_066075890.1">
    <property type="nucleotide sequence ID" value="XM_066219793.1"/>
</dbReference>
<accession>A0AAX4JWY4</accession>
<dbReference type="SMART" id="SM00398">
    <property type="entry name" value="HMG"/>
    <property type="match status" value="2"/>
</dbReference>
<dbReference type="Proteomes" id="UP001355207">
    <property type="component" value="Chromosome 5"/>
</dbReference>
<proteinExistence type="predicted"/>
<feature type="DNA-binding region" description="HMG box" evidence="2">
    <location>
        <begin position="46"/>
        <end position="122"/>
    </location>
</feature>
<evidence type="ECO:0000313" key="6">
    <source>
        <dbReference type="Proteomes" id="UP001355207"/>
    </source>
</evidence>
<protein>
    <recommendedName>
        <fullName evidence="4">HMG box domain-containing protein</fullName>
    </recommendedName>
</protein>